<proteinExistence type="predicted"/>
<name>A0ABQ4LPJ1_9BACL</name>
<protein>
    <recommendedName>
        <fullName evidence="4">Anti-sigma factor</fullName>
    </recommendedName>
</protein>
<keyword evidence="3" id="KW-1185">Reference proteome</keyword>
<evidence type="ECO:0000256" key="1">
    <source>
        <dbReference type="SAM" id="Phobius"/>
    </source>
</evidence>
<keyword evidence="1" id="KW-0812">Transmembrane</keyword>
<evidence type="ECO:0000313" key="2">
    <source>
        <dbReference type="EMBL" id="GIO65184.1"/>
    </source>
</evidence>
<keyword evidence="1" id="KW-1133">Transmembrane helix</keyword>
<reference evidence="2 3" key="1">
    <citation type="submission" date="2021-03" db="EMBL/GenBank/DDBJ databases">
        <title>Antimicrobial resistance genes in bacteria isolated from Japanese honey, and their potential for conferring macrolide and lincosamide resistance in the American foulbrood pathogen Paenibacillus larvae.</title>
        <authorList>
            <person name="Okamoto M."/>
            <person name="Kumagai M."/>
            <person name="Kanamori H."/>
            <person name="Takamatsu D."/>
        </authorList>
    </citation>
    <scope>NUCLEOTIDE SEQUENCE [LARGE SCALE GENOMIC DNA]</scope>
    <source>
        <strain evidence="2 3">J21TS3</strain>
    </source>
</reference>
<evidence type="ECO:0000313" key="3">
    <source>
        <dbReference type="Proteomes" id="UP000680638"/>
    </source>
</evidence>
<dbReference type="RefSeq" id="WP_212946762.1">
    <property type="nucleotide sequence ID" value="NZ_BORW01000001.1"/>
</dbReference>
<dbReference type="EMBL" id="BORW01000001">
    <property type="protein sequence ID" value="GIO65184.1"/>
    <property type="molecule type" value="Genomic_DNA"/>
</dbReference>
<accession>A0ABQ4LPJ1</accession>
<sequence>MNDNRKAMPSVEAWAAYIRGDESVREQVEYMETLLLEDEQALEMYMKALEREGSELPVLAQPERFADNVMSRIGNPHAKVVNMEAKDDRRRWYEHRLFHYAIAACLTLIFLSAGWFDKLTPGPEHVKKHANESSFSEELVKVTTGWIDRLKPQGR</sequence>
<dbReference type="Proteomes" id="UP000680638">
    <property type="component" value="Unassembled WGS sequence"/>
</dbReference>
<keyword evidence="1" id="KW-0472">Membrane</keyword>
<feature type="transmembrane region" description="Helical" evidence="1">
    <location>
        <begin position="97"/>
        <end position="116"/>
    </location>
</feature>
<evidence type="ECO:0008006" key="4">
    <source>
        <dbReference type="Google" id="ProtNLM"/>
    </source>
</evidence>
<comment type="caution">
    <text evidence="2">The sequence shown here is derived from an EMBL/GenBank/DDBJ whole genome shotgun (WGS) entry which is preliminary data.</text>
</comment>
<organism evidence="2 3">
    <name type="scientific">Paenibacillus cookii</name>
    <dbReference type="NCBI Taxonomy" id="157839"/>
    <lineage>
        <taxon>Bacteria</taxon>
        <taxon>Bacillati</taxon>
        <taxon>Bacillota</taxon>
        <taxon>Bacilli</taxon>
        <taxon>Bacillales</taxon>
        <taxon>Paenibacillaceae</taxon>
        <taxon>Paenibacillus</taxon>
    </lineage>
</organism>
<gene>
    <name evidence="2" type="ORF">J21TS3_00050</name>
</gene>